<proteinExistence type="predicted"/>
<dbReference type="EMBL" id="AJIX01000052">
    <property type="protein sequence ID" value="KGR02252.1"/>
    <property type="molecule type" value="Genomic_DNA"/>
</dbReference>
<comment type="caution">
    <text evidence="1">The sequence shown here is derived from an EMBL/GenBank/DDBJ whole genome shotgun (WGS) entry which is preliminary data.</text>
</comment>
<dbReference type="Proteomes" id="UP000030161">
    <property type="component" value="Unassembled WGS sequence"/>
</dbReference>
<dbReference type="AlphaFoldDB" id="A0AB34PJ62"/>
<accession>A0AB34PJ62</accession>
<sequence length="84" mass="9756">MVFYMMKDTLSVKLLPIINSNSINHHKRMPYTRKDSPLFTSKVITIWLLTTRSNSGTVKLMTMDYTRSMINLLVNNVSKLNSLF</sequence>
<reference evidence="1 2" key="1">
    <citation type="submission" date="2013-12" db="EMBL/GenBank/DDBJ databases">
        <title>The Genome Sequence of Candida albicans P78048.</title>
        <authorList>
            <consortium name="The Broad Institute Genome Sequencing Platform"/>
            <consortium name="The Broad Institute Genome Sequencing Center for Infectious Disease"/>
            <person name="Cuomo C."/>
            <person name="Bennett R."/>
            <person name="Hirakawa M."/>
            <person name="Noverr M."/>
            <person name="Mitchell A."/>
            <person name="Young S.K."/>
            <person name="Zeng Q."/>
            <person name="Gargeya S."/>
            <person name="Fitzgerald M."/>
            <person name="Abouelleil A."/>
            <person name="Alvarado L."/>
            <person name="Berlin A.M."/>
            <person name="Chapman S.B."/>
            <person name="Dewar J."/>
            <person name="Goldberg J."/>
            <person name="Griggs A."/>
            <person name="Gujja S."/>
            <person name="Hansen M."/>
            <person name="Howarth C."/>
            <person name="Imamovic A."/>
            <person name="Larimer J."/>
            <person name="McCowan C."/>
            <person name="Murphy C."/>
            <person name="Pearson M."/>
            <person name="Priest M."/>
            <person name="Roberts A."/>
            <person name="Saif S."/>
            <person name="Shea T."/>
            <person name="Sykes S."/>
            <person name="Wortman J."/>
            <person name="Nusbaum C."/>
            <person name="Birren B."/>
        </authorList>
    </citation>
    <scope>NUCLEOTIDE SEQUENCE [LARGE SCALE GENOMIC DNA]</scope>
    <source>
        <strain evidence="1 2">P78048</strain>
    </source>
</reference>
<gene>
    <name evidence="1" type="ORF">MG3_05901</name>
</gene>
<protein>
    <submittedName>
        <fullName evidence="1">Uncharacterized protein</fullName>
    </submittedName>
</protein>
<evidence type="ECO:0000313" key="2">
    <source>
        <dbReference type="Proteomes" id="UP000030161"/>
    </source>
</evidence>
<name>A0AB34PJ62_CANAX</name>
<evidence type="ECO:0000313" key="1">
    <source>
        <dbReference type="EMBL" id="KGR02252.1"/>
    </source>
</evidence>
<organism evidence="1 2">
    <name type="scientific">Candida albicans P78048</name>
    <dbReference type="NCBI Taxonomy" id="1094989"/>
    <lineage>
        <taxon>Eukaryota</taxon>
        <taxon>Fungi</taxon>
        <taxon>Dikarya</taxon>
        <taxon>Ascomycota</taxon>
        <taxon>Saccharomycotina</taxon>
        <taxon>Pichiomycetes</taxon>
        <taxon>Debaryomycetaceae</taxon>
        <taxon>Candida/Lodderomyces clade</taxon>
        <taxon>Candida</taxon>
    </lineage>
</organism>